<dbReference type="Proteomes" id="UP000217448">
    <property type="component" value="Unassembled WGS sequence"/>
</dbReference>
<dbReference type="InterPro" id="IPR050218">
    <property type="entry name" value="LptD"/>
</dbReference>
<dbReference type="Pfam" id="PF04453">
    <property type="entry name" value="LptD"/>
    <property type="match status" value="1"/>
</dbReference>
<dbReference type="HAMAP" id="MF_01411">
    <property type="entry name" value="LPS_assembly_LptD"/>
    <property type="match status" value="1"/>
</dbReference>
<organism evidence="4">
    <name type="scientific">Alloyangia mangrovi</name>
    <dbReference type="NCBI Taxonomy" id="1779329"/>
    <lineage>
        <taxon>Bacteria</taxon>
        <taxon>Pseudomonadati</taxon>
        <taxon>Pseudomonadota</taxon>
        <taxon>Alphaproteobacteria</taxon>
        <taxon>Rhodobacterales</taxon>
        <taxon>Roseobacteraceae</taxon>
        <taxon>Alloyangia</taxon>
    </lineage>
</organism>
<keyword evidence="5" id="KW-1185">Reference proteome</keyword>
<dbReference type="AlphaFoldDB" id="A0A2A3JS49"/>
<dbReference type="GO" id="GO:0015920">
    <property type="term" value="P:lipopolysaccharide transport"/>
    <property type="evidence" value="ECO:0007669"/>
    <property type="project" value="InterPro"/>
</dbReference>
<feature type="signal peptide" evidence="1">
    <location>
        <begin position="1"/>
        <end position="20"/>
    </location>
</feature>
<evidence type="ECO:0000313" key="4">
    <source>
        <dbReference type="EMBL" id="PBD17344.1"/>
    </source>
</evidence>
<dbReference type="GO" id="GO:0009279">
    <property type="term" value="C:cell outer membrane"/>
    <property type="evidence" value="ECO:0007669"/>
    <property type="project" value="UniProtKB-SubCell"/>
</dbReference>
<keyword evidence="1" id="KW-0998">Cell outer membrane</keyword>
<feature type="domain" description="LptD C-terminal" evidence="2">
    <location>
        <begin position="286"/>
        <end position="629"/>
    </location>
</feature>
<comment type="caution">
    <text evidence="1">Lacks conserved residue(s) required for the propagation of feature annotation.</text>
</comment>
<comment type="similarity">
    <text evidence="1">Belongs to the LptD family.</text>
</comment>
<keyword evidence="1" id="KW-0732">Signal</keyword>
<name>A0A2A3JS49_9RHOB</name>
<comment type="subcellular location">
    <subcellularLocation>
        <location evidence="1">Cell outer membrane</location>
    </subcellularLocation>
</comment>
<evidence type="ECO:0000259" key="2">
    <source>
        <dbReference type="Pfam" id="PF04453"/>
    </source>
</evidence>
<reference evidence="4" key="1">
    <citation type="submission" date="2017-09" db="EMBL/GenBank/DDBJ databases">
        <title>Yangia sp. SAOS 153D whole genome sequencing.</title>
        <authorList>
            <person name="Verma A."/>
            <person name="Krishnamurthi S."/>
        </authorList>
    </citation>
    <scope>NUCLEOTIDE SEQUENCE [LARGE SCALE GENOMIC DNA]</scope>
    <source>
        <strain evidence="4">SAOS 153D</strain>
    </source>
</reference>
<comment type="subunit">
    <text evidence="1">Component of the lipopolysaccharide transport and assembly complex.</text>
</comment>
<keyword evidence="1" id="KW-0472">Membrane</keyword>
<dbReference type="InterPro" id="IPR007543">
    <property type="entry name" value="LptD_C"/>
</dbReference>
<dbReference type="InterPro" id="IPR020889">
    <property type="entry name" value="LipoPS_assembly_LptD"/>
</dbReference>
<protein>
    <recommendedName>
        <fullName evidence="1">LPS-assembly protein LptD</fullName>
    </recommendedName>
</protein>
<dbReference type="RefSeq" id="WP_095883909.1">
    <property type="nucleotide sequence ID" value="NZ_NTHN02000053.1"/>
</dbReference>
<proteinExistence type="inferred from homology"/>
<accession>A0A2A3JS49</accession>
<dbReference type="PANTHER" id="PTHR30189">
    <property type="entry name" value="LPS-ASSEMBLY PROTEIN"/>
    <property type="match status" value="1"/>
</dbReference>
<dbReference type="GO" id="GO:0043165">
    <property type="term" value="P:Gram-negative-bacterium-type cell outer membrane assembly"/>
    <property type="evidence" value="ECO:0007669"/>
    <property type="project" value="UniProtKB-UniRule"/>
</dbReference>
<dbReference type="PANTHER" id="PTHR30189:SF1">
    <property type="entry name" value="LPS-ASSEMBLY PROTEIN LPTD"/>
    <property type="match status" value="1"/>
</dbReference>
<dbReference type="EMBL" id="NTHN01000402">
    <property type="protein sequence ID" value="PBD17344.1"/>
    <property type="molecule type" value="Genomic_DNA"/>
</dbReference>
<evidence type="ECO:0000256" key="1">
    <source>
        <dbReference type="HAMAP-Rule" id="MF_01411"/>
    </source>
</evidence>
<evidence type="ECO:0000313" key="5">
    <source>
        <dbReference type="Proteomes" id="UP000217448"/>
    </source>
</evidence>
<gene>
    <name evidence="1" type="primary">lptD</name>
    <name evidence="3" type="ORF">CLG85_021275</name>
    <name evidence="4" type="ORF">CLG85_20635</name>
</gene>
<comment type="function">
    <text evidence="1">Involved in the assembly of lipopolysaccharide (LPS) at the surface of the outer membrane.</text>
</comment>
<dbReference type="OrthoDB" id="9760225at2"/>
<comment type="caution">
    <text evidence="4">The sequence shown here is derived from an EMBL/GenBank/DDBJ whole genome shotgun (WGS) entry which is preliminary data.</text>
</comment>
<dbReference type="EMBL" id="NTHN02000053">
    <property type="protein sequence ID" value="MCT4372697.1"/>
    <property type="molecule type" value="Genomic_DNA"/>
</dbReference>
<sequence length="722" mass="80328" precursor="true">MTPQTRLLAAALALSLPLTAALPLPLRAQTSTTTTPAQDQGPAILVADEVFVEDGNRLIAQGNVEALQDGTRLAASRIVYDQKAGTLQIEGPVRITDASGNLLLAESAELEEGLRNGILTGARMVMEEQLQLAAVEARRAEGRFTQLSRVAVSSCQVCGENEVPLWSIRADRVVHDQEAQQIYFEGAQLRVLDVPILWVPSLRLPDPSLERTRGFLIPSYRTTTLLGFGVKIPYFIPIGDHQDVTLTPYISSVTKTLEARYRRAFVNGDVELNGALTRDTLTTDETRGYLFAEGNFGLRNEFQLDFDLKMVSDEAYLNDYDYDDLDRLDSTIELSRARSDDLLRLGVAHYQSLRASEKDALLPSWILDGTYEKRFFPGGRLGGELRLGTEVHGHYRTSSDDIDGRDVARVTAEASWRRRWTLDGGLRFGLTSELWFDRYAYRQDSSSDSDVSRVMGGTALELRWPLVRHDAGGGHTLLEPVMQYGLVGGTRVNIVADESTRVEFDEANLLALSRFPAADRREHGQTLAAGLRWLHEAPDGWRAGMTLGRVWQDEVDEDFSQSSGLDSRMSDWLVAAGFSNDSGLTISARGLLAGISDLNKAEARVDWSNDWIDLGASYLFLVQDAAEERDETQSEWSLEGSYRFATNWTSSAEWRYDLADQRLDRAGMGLQYRNECVQVDFSVTRKYASSTNLEPSTDYGLSVALTGFGTSESAKEYRRTCK</sequence>
<dbReference type="GO" id="GO:1990351">
    <property type="term" value="C:transporter complex"/>
    <property type="evidence" value="ECO:0007669"/>
    <property type="project" value="TreeGrafter"/>
</dbReference>
<feature type="chain" id="PRO_5013415144" description="LPS-assembly protein LptD" evidence="1">
    <location>
        <begin position="21"/>
        <end position="722"/>
    </location>
</feature>
<reference evidence="3" key="3">
    <citation type="submission" date="2024-05" db="EMBL/GenBank/DDBJ databases">
        <title>Yangia mangrovi SAOS 153D genome.</title>
        <authorList>
            <person name="Verma A."/>
            <person name="Pal Y."/>
            <person name="Sundharam S."/>
            <person name="Bisht B."/>
            <person name="Srinivasan K."/>
        </authorList>
    </citation>
    <scope>NUCLEOTIDE SEQUENCE</scope>
    <source>
        <strain evidence="3">SAOS 153D</strain>
    </source>
</reference>
<reference evidence="5" key="2">
    <citation type="submission" date="2023-07" db="EMBL/GenBank/DDBJ databases">
        <title>Yangia mangrovi SAOS 153D genome.</title>
        <authorList>
            <person name="Verma A."/>
            <person name="Pal Y."/>
            <person name="Sundharam S."/>
            <person name="Bisht B."/>
            <person name="Srinivasan K."/>
        </authorList>
    </citation>
    <scope>NUCLEOTIDE SEQUENCE [LARGE SCALE GENOMIC DNA]</scope>
    <source>
        <strain evidence="5">SAOS 153D</strain>
    </source>
</reference>
<evidence type="ECO:0000313" key="3">
    <source>
        <dbReference type="EMBL" id="MCT4372697.1"/>
    </source>
</evidence>